<feature type="transmembrane region" description="Helical" evidence="1">
    <location>
        <begin position="41"/>
        <end position="60"/>
    </location>
</feature>
<proteinExistence type="predicted"/>
<organism evidence="2 3">
    <name type="scientific">Gracilimonas halophila</name>
    <dbReference type="NCBI Taxonomy" id="1834464"/>
    <lineage>
        <taxon>Bacteria</taxon>
        <taxon>Pseudomonadati</taxon>
        <taxon>Balneolota</taxon>
        <taxon>Balneolia</taxon>
        <taxon>Balneolales</taxon>
        <taxon>Balneolaceae</taxon>
        <taxon>Gracilimonas</taxon>
    </lineage>
</organism>
<reference evidence="3" key="1">
    <citation type="journal article" date="2019" name="Int. J. Syst. Evol. Microbiol.">
        <title>The Global Catalogue of Microorganisms (GCM) 10K type strain sequencing project: providing services to taxonomists for standard genome sequencing and annotation.</title>
        <authorList>
            <consortium name="The Broad Institute Genomics Platform"/>
            <consortium name="The Broad Institute Genome Sequencing Center for Infectious Disease"/>
            <person name="Wu L."/>
            <person name="Ma J."/>
        </authorList>
    </citation>
    <scope>NUCLEOTIDE SEQUENCE [LARGE SCALE GENOMIC DNA]</scope>
    <source>
        <strain evidence="3">KCTC 52042</strain>
    </source>
</reference>
<evidence type="ECO:0000256" key="1">
    <source>
        <dbReference type="SAM" id="Phobius"/>
    </source>
</evidence>
<dbReference type="EMBL" id="JBHULI010000025">
    <property type="protein sequence ID" value="MFD2533391.1"/>
    <property type="molecule type" value="Genomic_DNA"/>
</dbReference>
<dbReference type="GO" id="GO:0032259">
    <property type="term" value="P:methylation"/>
    <property type="evidence" value="ECO:0007669"/>
    <property type="project" value="UniProtKB-KW"/>
</dbReference>
<dbReference type="Proteomes" id="UP001597460">
    <property type="component" value="Unassembled WGS sequence"/>
</dbReference>
<comment type="caution">
    <text evidence="2">The sequence shown here is derived from an EMBL/GenBank/DDBJ whole genome shotgun (WGS) entry which is preliminary data.</text>
</comment>
<dbReference type="RefSeq" id="WP_390303604.1">
    <property type="nucleotide sequence ID" value="NZ_JBHULI010000025.1"/>
</dbReference>
<keyword evidence="2" id="KW-0808">Transferase</keyword>
<accession>A0ABW5JKU5</accession>
<protein>
    <submittedName>
        <fullName evidence="2">Class I SAM-dependent methyltransferase</fullName>
        <ecNumber evidence="2">2.1.1.-</ecNumber>
    </submittedName>
</protein>
<dbReference type="SUPFAM" id="SSF53335">
    <property type="entry name" value="S-adenosyl-L-methionine-dependent methyltransferases"/>
    <property type="match status" value="1"/>
</dbReference>
<keyword evidence="1" id="KW-1133">Transmembrane helix</keyword>
<feature type="transmembrane region" description="Helical" evidence="1">
    <location>
        <begin position="15"/>
        <end position="35"/>
    </location>
</feature>
<gene>
    <name evidence="2" type="ORF">ACFSVN_13130</name>
</gene>
<sequence length="275" mass="31735">MKYFQNIKTKYEDNWYIYPPAIILLLIGTFSYFYLSPLIGFTLLISLSVLFLFFGLFHIYRKTEEDLEEERRQNQALATIHKLLDLRLPLPYMSHWAAKPDLAATILKHLLLLKPEVVVEAGSGVSTVICGYATQKNGKGFTHSLDHDKEYGQKTNLELHNHQLQDYAKAYYANLTDHVINGKNWKWYDTDALKNVDNIEILVVDGPPHEMQAQSRYPALPILQEKLAPRCVIILDDAGRDSESMVVEKWLSEFDDFELEYHPSKKGIAVLKRGF</sequence>
<evidence type="ECO:0000313" key="2">
    <source>
        <dbReference type="EMBL" id="MFD2533391.1"/>
    </source>
</evidence>
<keyword evidence="1" id="KW-0812">Transmembrane</keyword>
<dbReference type="GO" id="GO:0008168">
    <property type="term" value="F:methyltransferase activity"/>
    <property type="evidence" value="ECO:0007669"/>
    <property type="project" value="UniProtKB-KW"/>
</dbReference>
<name>A0ABW5JKU5_9BACT</name>
<dbReference type="Pfam" id="PF13578">
    <property type="entry name" value="Methyltransf_24"/>
    <property type="match status" value="1"/>
</dbReference>
<keyword evidence="3" id="KW-1185">Reference proteome</keyword>
<dbReference type="EC" id="2.1.1.-" evidence="2"/>
<keyword evidence="2" id="KW-0489">Methyltransferase</keyword>
<dbReference type="InterPro" id="IPR029063">
    <property type="entry name" value="SAM-dependent_MTases_sf"/>
</dbReference>
<dbReference type="Gene3D" id="3.40.50.150">
    <property type="entry name" value="Vaccinia Virus protein VP39"/>
    <property type="match status" value="1"/>
</dbReference>
<evidence type="ECO:0000313" key="3">
    <source>
        <dbReference type="Proteomes" id="UP001597460"/>
    </source>
</evidence>
<keyword evidence="1" id="KW-0472">Membrane</keyword>